<dbReference type="GO" id="GO:0016884">
    <property type="term" value="F:carbon-nitrogen ligase activity, with glutamine as amido-N-donor"/>
    <property type="evidence" value="ECO:0007669"/>
    <property type="project" value="InterPro"/>
</dbReference>
<sequence>MLYSKLQADLIAAMKGGDTAKRDLLRMLQSNLKNLVINQNLELNDEVVIRQLRKEIKSRQDSIAAFKTANRHELAATEEAEIALIEPYLPAEIDDAKLQARIDALISEHQLAGLSALGRLIGLLKAEYGESVNPARLANLAKAALGLEQ</sequence>
<dbReference type="InterPro" id="IPR019004">
    <property type="entry name" value="YqeY/Aim41"/>
</dbReference>
<reference evidence="1 2" key="1">
    <citation type="submission" date="2017-08" db="EMBL/GenBank/DDBJ databases">
        <title>Mechanisms for carbon and nitrogen cycling indicate functional differentiation within the Candidate Phyla Radiation.</title>
        <authorList>
            <person name="Danczak R.E."/>
            <person name="Johnston M.D."/>
            <person name="Kenah C."/>
            <person name="Slattery M."/>
            <person name="Wrighton K.C."/>
            <person name="Wilkins M.J."/>
        </authorList>
    </citation>
    <scope>NUCLEOTIDE SEQUENCE [LARGE SCALE GENOMIC DNA]</scope>
    <source>
        <strain evidence="1">Gr01-1014_85</strain>
    </source>
</reference>
<accession>A0A554J935</accession>
<dbReference type="EMBL" id="VMFD01000078">
    <property type="protein sequence ID" value="TSC64885.1"/>
    <property type="molecule type" value="Genomic_DNA"/>
</dbReference>
<evidence type="ECO:0008006" key="3">
    <source>
        <dbReference type="Google" id="ProtNLM"/>
    </source>
</evidence>
<dbReference type="InterPro" id="IPR042184">
    <property type="entry name" value="YqeY/Aim41_N"/>
</dbReference>
<gene>
    <name evidence="1" type="ORF">CEO22_669</name>
</gene>
<dbReference type="Proteomes" id="UP000316253">
    <property type="component" value="Unassembled WGS sequence"/>
</dbReference>
<dbReference type="SUPFAM" id="SSF89095">
    <property type="entry name" value="GatB/YqeY motif"/>
    <property type="match status" value="1"/>
</dbReference>
<dbReference type="Gene3D" id="1.10.1510.10">
    <property type="entry name" value="Uncharacterised protein YqeY/AIM41 PF09424, N-terminal domain"/>
    <property type="match status" value="1"/>
</dbReference>
<proteinExistence type="predicted"/>
<comment type="caution">
    <text evidence="1">The sequence shown here is derived from an EMBL/GenBank/DDBJ whole genome shotgun (WGS) entry which is preliminary data.</text>
</comment>
<dbReference type="PANTHER" id="PTHR28055">
    <property type="entry name" value="ALTERED INHERITANCE OF MITOCHONDRIA PROTEIN 41, MITOCHONDRIAL"/>
    <property type="match status" value="1"/>
</dbReference>
<evidence type="ECO:0000313" key="2">
    <source>
        <dbReference type="Proteomes" id="UP000316253"/>
    </source>
</evidence>
<protein>
    <recommendedName>
        <fullName evidence="3">GatB/YqeY domain-containing protein</fullName>
    </recommendedName>
</protein>
<organism evidence="1 2">
    <name type="scientific">Candidatus Berkelbacteria bacterium Gr01-1014_85</name>
    <dbReference type="NCBI Taxonomy" id="2017150"/>
    <lineage>
        <taxon>Bacteria</taxon>
        <taxon>Candidatus Berkelbacteria</taxon>
    </lineage>
</organism>
<dbReference type="InterPro" id="IPR003789">
    <property type="entry name" value="Asn/Gln_tRNA_amidoTrase-B-like"/>
</dbReference>
<evidence type="ECO:0000313" key="1">
    <source>
        <dbReference type="EMBL" id="TSC64885.1"/>
    </source>
</evidence>
<dbReference type="PANTHER" id="PTHR28055:SF1">
    <property type="entry name" value="ALTERED INHERITANCE OF MITOCHONDRIA PROTEIN 41, MITOCHONDRIAL"/>
    <property type="match status" value="1"/>
</dbReference>
<dbReference type="AlphaFoldDB" id="A0A554J935"/>
<dbReference type="Pfam" id="PF09424">
    <property type="entry name" value="YqeY"/>
    <property type="match status" value="1"/>
</dbReference>
<name>A0A554J935_9BACT</name>